<dbReference type="RefSeq" id="WP_009806399.1">
    <property type="nucleotide sequence ID" value="NZ_CH724131.1"/>
</dbReference>
<evidence type="ECO:0000313" key="2">
    <source>
        <dbReference type="Proteomes" id="UP000004318"/>
    </source>
</evidence>
<reference evidence="1 2" key="1">
    <citation type="journal article" date="2010" name="J. Bacteriol.">
        <title>Genome sequences of Oceanicola granulosus HTCC2516(T) and Oceanicola batsensis HTCC2597(TDelta).</title>
        <authorList>
            <person name="Thrash J.C."/>
            <person name="Cho J.C."/>
            <person name="Vergin K.L."/>
            <person name="Giovannoni S.J."/>
        </authorList>
    </citation>
    <scope>NUCLEOTIDE SEQUENCE [LARGE SCALE GENOMIC DNA]</scope>
    <source>
        <strain evidence="2">ATCC BAA-863 / DSM 15984 / KCTC 12145 / HTCC2597</strain>
    </source>
</reference>
<dbReference type="HOGENOM" id="CLU_196828_0_0_5"/>
<comment type="caution">
    <text evidence="1">The sequence shown here is derived from an EMBL/GenBank/DDBJ whole genome shotgun (WGS) entry which is preliminary data.</text>
</comment>
<sequence length="81" mass="9265">MAHENRVIRSVNFDGETLCVDIFQRPDGSYGFDEYRRDPEDGRGWYSIGLQGDRRFSSCSDAMEEALSVVGWLADAITDRR</sequence>
<accession>A3TVV0</accession>
<proteinExistence type="predicted"/>
<gene>
    <name evidence="1" type="ORF">OB2597_10901</name>
</gene>
<dbReference type="Proteomes" id="UP000004318">
    <property type="component" value="Unassembled WGS sequence"/>
</dbReference>
<keyword evidence="2" id="KW-1185">Reference proteome</keyword>
<organism evidence="1 2">
    <name type="scientific">Pseudooceanicola batsensis (strain ATCC BAA-863 / DSM 15984 / KCTC 12145 / HTCC2597)</name>
    <name type="common">Oceanicola batsensis</name>
    <dbReference type="NCBI Taxonomy" id="252305"/>
    <lineage>
        <taxon>Bacteria</taxon>
        <taxon>Pseudomonadati</taxon>
        <taxon>Pseudomonadota</taxon>
        <taxon>Alphaproteobacteria</taxon>
        <taxon>Rhodobacterales</taxon>
        <taxon>Paracoccaceae</taxon>
        <taxon>Pseudooceanicola</taxon>
    </lineage>
</organism>
<evidence type="ECO:0000313" key="1">
    <source>
        <dbReference type="EMBL" id="EAQ03746.1"/>
    </source>
</evidence>
<dbReference type="OrthoDB" id="5195437at2"/>
<dbReference type="EMBL" id="AAMO01000003">
    <property type="protein sequence ID" value="EAQ03746.1"/>
    <property type="molecule type" value="Genomic_DNA"/>
</dbReference>
<dbReference type="eggNOG" id="ENOG50330HC">
    <property type="taxonomic scope" value="Bacteria"/>
</dbReference>
<dbReference type="STRING" id="252305.OB2597_10901"/>
<dbReference type="AlphaFoldDB" id="A3TVV0"/>
<name>A3TVV0_PSEBH</name>
<protein>
    <submittedName>
        <fullName evidence="1">Uncharacterized protein</fullName>
    </submittedName>
</protein>